<name>A0A0N5CSH1_THECL</name>
<dbReference type="AlphaFoldDB" id="A0A0N5CSH1"/>
<reference evidence="3" key="1">
    <citation type="submission" date="2017-02" db="UniProtKB">
        <authorList>
            <consortium name="WormBaseParasite"/>
        </authorList>
    </citation>
    <scope>IDENTIFICATION</scope>
</reference>
<evidence type="ECO:0000313" key="3">
    <source>
        <dbReference type="WBParaSite" id="TCLT_0000317201-mRNA-1"/>
    </source>
</evidence>
<accession>A0A0N5CSH1</accession>
<dbReference type="OMA" id="PLNEWIF"/>
<dbReference type="OrthoDB" id="5798421at2759"/>
<dbReference type="Proteomes" id="UP000276776">
    <property type="component" value="Unassembled WGS sequence"/>
</dbReference>
<protein>
    <submittedName>
        <fullName evidence="1 3">Uncharacterized protein</fullName>
    </submittedName>
</protein>
<proteinExistence type="predicted"/>
<evidence type="ECO:0000313" key="1">
    <source>
        <dbReference type="EMBL" id="VDM99512.1"/>
    </source>
</evidence>
<dbReference type="EMBL" id="UYYF01001083">
    <property type="protein sequence ID" value="VDM99512.1"/>
    <property type="molecule type" value="Genomic_DNA"/>
</dbReference>
<reference evidence="1 2" key="2">
    <citation type="submission" date="2018-11" db="EMBL/GenBank/DDBJ databases">
        <authorList>
            <consortium name="Pathogen Informatics"/>
        </authorList>
    </citation>
    <scope>NUCLEOTIDE SEQUENCE [LARGE SCALE GENOMIC DNA]</scope>
</reference>
<sequence length="115" mass="13656">MVLLIFLRGRLQTSHFLVKTKNEKKLYKKLLAWKKSINFQKNDQTFAFHFTTLEANEPENSEEIFREIFGIKPFALCLNGKQSSTGAYHYKMDWFRRRSGPVYVIVNMKVLTENF</sequence>
<keyword evidence="2" id="KW-1185">Reference proteome</keyword>
<dbReference type="WBParaSite" id="TCLT_0000317201-mRNA-1">
    <property type="protein sequence ID" value="TCLT_0000317201-mRNA-1"/>
    <property type="gene ID" value="TCLT_0000317201"/>
</dbReference>
<organism evidence="3">
    <name type="scientific">Thelazia callipaeda</name>
    <name type="common">Oriental eyeworm</name>
    <name type="synonym">Parasitic nematode</name>
    <dbReference type="NCBI Taxonomy" id="103827"/>
    <lineage>
        <taxon>Eukaryota</taxon>
        <taxon>Metazoa</taxon>
        <taxon>Ecdysozoa</taxon>
        <taxon>Nematoda</taxon>
        <taxon>Chromadorea</taxon>
        <taxon>Rhabditida</taxon>
        <taxon>Spirurina</taxon>
        <taxon>Spiruromorpha</taxon>
        <taxon>Thelazioidea</taxon>
        <taxon>Thelaziidae</taxon>
        <taxon>Thelazia</taxon>
    </lineage>
</organism>
<evidence type="ECO:0000313" key="2">
    <source>
        <dbReference type="Proteomes" id="UP000276776"/>
    </source>
</evidence>
<gene>
    <name evidence="1" type="ORF">TCLT_LOCUS3172</name>
</gene>